<dbReference type="Proteomes" id="UP001497522">
    <property type="component" value="Chromosome 17"/>
</dbReference>
<accession>A0ABP1AZE7</accession>
<feature type="region of interest" description="Disordered" evidence="1">
    <location>
        <begin position="107"/>
        <end position="146"/>
    </location>
</feature>
<gene>
    <name evidence="2" type="ORF">CSSPJE1EN2_LOCUS10792</name>
</gene>
<evidence type="ECO:0000256" key="1">
    <source>
        <dbReference type="SAM" id="MobiDB-lite"/>
    </source>
</evidence>
<evidence type="ECO:0000313" key="3">
    <source>
        <dbReference type="Proteomes" id="UP001497522"/>
    </source>
</evidence>
<sequence length="146" mass="16507">MKSKKENDKALVKLELTFLSGKKSKRMCHTNDLMAANALVKVVEFSLKVGCTPSQELLKFVGVILEEEEEVAMGMDNPNDPDYHEKESLHEEEFLYEEGPLKLRLKTPHIVPSVASNTTPPEEEEEEEGGDEKEEEVAMDEANEEE</sequence>
<evidence type="ECO:0000313" key="2">
    <source>
        <dbReference type="EMBL" id="CAK9867797.1"/>
    </source>
</evidence>
<dbReference type="EMBL" id="OZ023718">
    <property type="protein sequence ID" value="CAK9867797.1"/>
    <property type="molecule type" value="Genomic_DNA"/>
</dbReference>
<protein>
    <submittedName>
        <fullName evidence="2">Uncharacterized protein</fullName>
    </submittedName>
</protein>
<name>A0ABP1AZE7_9BRYO</name>
<keyword evidence="3" id="KW-1185">Reference proteome</keyword>
<reference evidence="2" key="1">
    <citation type="submission" date="2024-03" db="EMBL/GenBank/DDBJ databases">
        <authorList>
            <consortium name="ELIXIR-Norway"/>
            <consortium name="Elixir Norway"/>
        </authorList>
    </citation>
    <scope>NUCLEOTIDE SEQUENCE</scope>
</reference>
<proteinExistence type="predicted"/>
<organism evidence="2 3">
    <name type="scientific">Sphagnum jensenii</name>
    <dbReference type="NCBI Taxonomy" id="128206"/>
    <lineage>
        <taxon>Eukaryota</taxon>
        <taxon>Viridiplantae</taxon>
        <taxon>Streptophyta</taxon>
        <taxon>Embryophyta</taxon>
        <taxon>Bryophyta</taxon>
        <taxon>Sphagnophytina</taxon>
        <taxon>Sphagnopsida</taxon>
        <taxon>Sphagnales</taxon>
        <taxon>Sphagnaceae</taxon>
        <taxon>Sphagnum</taxon>
    </lineage>
</organism>
<feature type="compositionally biased region" description="Acidic residues" evidence="1">
    <location>
        <begin position="121"/>
        <end position="146"/>
    </location>
</feature>